<feature type="domain" description="Membrane insertase YidC/Oxa/ALB C-terminal" evidence="19">
    <location>
        <begin position="33"/>
        <end position="250"/>
    </location>
</feature>
<evidence type="ECO:0000256" key="1">
    <source>
        <dbReference type="ARBA" id="ARBA00004651"/>
    </source>
</evidence>
<feature type="transmembrane region" description="Helical" evidence="18">
    <location>
        <begin position="98"/>
        <end position="119"/>
    </location>
</feature>
<evidence type="ECO:0000256" key="12">
    <source>
        <dbReference type="ARBA" id="ARBA00026028"/>
    </source>
</evidence>
<gene>
    <name evidence="20" type="primary">yidC</name>
    <name evidence="20" type="ORF">O4U47_26185</name>
</gene>
<evidence type="ECO:0000256" key="5">
    <source>
        <dbReference type="ARBA" id="ARBA00022475"/>
    </source>
</evidence>
<evidence type="ECO:0000256" key="18">
    <source>
        <dbReference type="SAM" id="Phobius"/>
    </source>
</evidence>
<evidence type="ECO:0000256" key="2">
    <source>
        <dbReference type="ARBA" id="ARBA00010527"/>
    </source>
</evidence>
<dbReference type="Proteomes" id="UP001165685">
    <property type="component" value="Unassembled WGS sequence"/>
</dbReference>
<dbReference type="InterPro" id="IPR001708">
    <property type="entry name" value="YidC/ALB3/OXA1/COX18"/>
</dbReference>
<feature type="transmembrane region" description="Helical" evidence="18">
    <location>
        <begin position="168"/>
        <end position="190"/>
    </location>
</feature>
<organism evidence="20 21">
    <name type="scientific">Nocardiopsis suaedae</name>
    <dbReference type="NCBI Taxonomy" id="3018444"/>
    <lineage>
        <taxon>Bacteria</taxon>
        <taxon>Bacillati</taxon>
        <taxon>Actinomycetota</taxon>
        <taxon>Actinomycetes</taxon>
        <taxon>Streptosporangiales</taxon>
        <taxon>Nocardiopsidaceae</taxon>
        <taxon>Nocardiopsis</taxon>
    </lineage>
</organism>
<evidence type="ECO:0000259" key="19">
    <source>
        <dbReference type="Pfam" id="PF02096"/>
    </source>
</evidence>
<comment type="subunit">
    <text evidence="12">Interacts with the Sec translocase complex via SecD. Specifically interacts with transmembrane segments of nascent integral membrane proteins during membrane integration.</text>
</comment>
<evidence type="ECO:0000256" key="9">
    <source>
        <dbReference type="ARBA" id="ARBA00023136"/>
    </source>
</evidence>
<comment type="function">
    <text evidence="11">Required for the insertion and/or proper folding and/or complex formation of integral membrane proteins into the membrane. Involved in integration of membrane proteins that insert both dependently and independently of the Sec translocase complex, as well as at least some lipoproteins. Aids folding of multispanning membrane proteins.</text>
</comment>
<dbReference type="Pfam" id="PF02096">
    <property type="entry name" value="60KD_IMP"/>
    <property type="match status" value="1"/>
</dbReference>
<dbReference type="NCBIfam" id="NF002350">
    <property type="entry name" value="PRK01315.1"/>
    <property type="match status" value="1"/>
</dbReference>
<sequence length="315" mass="35209">MLDWLYNIVGWVLIQIHSALTFIGFDPDGGWAWGLSIVLLTVLMRLIMVPLFVKQMHTQRKMQDMQPQLQKVRERYKNDKQRQQQEMMKLYQESGTNPIMGCLPLLLQMPVFFSLFSVLRSVAQGQAQYGFTQELVESARGALIFHVPIAAQFTSSSAELESYGSDPIIAKIVIVIACVIMGTTTFLTMRQSMKRTTVQMADNPMAQSQKIMMYMAPAFGLFGLGMPIGVLIYWVTSNLWTMGQQHLMYRKFPAPGTEGGEESKAGASGAANGSAKGLLGKRKESAPEPVEQPKIERKQPKKQSRAKRGGGRPKQ</sequence>
<name>A0ABT4TTL0_9ACTN</name>
<evidence type="ECO:0000256" key="6">
    <source>
        <dbReference type="ARBA" id="ARBA00022692"/>
    </source>
</evidence>
<proteinExistence type="inferred from homology"/>
<dbReference type="PANTHER" id="PTHR12428">
    <property type="entry name" value="OXA1"/>
    <property type="match status" value="1"/>
</dbReference>
<keyword evidence="8 18" id="KW-1133">Transmembrane helix</keyword>
<keyword evidence="4" id="KW-0813">Transport</keyword>
<comment type="similarity">
    <text evidence="2">Belongs to the OXA1/ALB3/YidC family. Type 1 subfamily.</text>
</comment>
<dbReference type="InterPro" id="IPR028055">
    <property type="entry name" value="YidC/Oxa/ALB_C"/>
</dbReference>
<dbReference type="CDD" id="cd20070">
    <property type="entry name" value="5TM_YidC_Alb3"/>
    <property type="match status" value="1"/>
</dbReference>
<keyword evidence="6 16" id="KW-0812">Transmembrane</keyword>
<keyword evidence="21" id="KW-1185">Reference proteome</keyword>
<keyword evidence="10" id="KW-0143">Chaperone</keyword>
<feature type="transmembrane region" description="Helical" evidence="18">
    <location>
        <begin position="5"/>
        <end position="25"/>
    </location>
</feature>
<feature type="compositionally biased region" description="Low complexity" evidence="17">
    <location>
        <begin position="265"/>
        <end position="278"/>
    </location>
</feature>
<comment type="subcellular location">
    <subcellularLocation>
        <location evidence="1">Cell membrane</location>
        <topology evidence="1">Multi-pass membrane protein</topology>
    </subcellularLocation>
    <subcellularLocation>
        <location evidence="16">Membrane</location>
        <topology evidence="16">Multi-pass membrane protein</topology>
    </subcellularLocation>
</comment>
<evidence type="ECO:0000256" key="8">
    <source>
        <dbReference type="ARBA" id="ARBA00022989"/>
    </source>
</evidence>
<evidence type="ECO:0000313" key="20">
    <source>
        <dbReference type="EMBL" id="MDA2808028.1"/>
    </source>
</evidence>
<evidence type="ECO:0000256" key="15">
    <source>
        <dbReference type="ARBA" id="ARBA00033342"/>
    </source>
</evidence>
<dbReference type="PANTHER" id="PTHR12428:SF65">
    <property type="entry name" value="CYTOCHROME C OXIDASE ASSEMBLY PROTEIN COX18, MITOCHONDRIAL"/>
    <property type="match status" value="1"/>
</dbReference>
<dbReference type="InterPro" id="IPR047196">
    <property type="entry name" value="YidC_ALB_C"/>
</dbReference>
<keyword evidence="7" id="KW-0653">Protein transport</keyword>
<evidence type="ECO:0000256" key="14">
    <source>
        <dbReference type="ARBA" id="ARBA00033245"/>
    </source>
</evidence>
<keyword evidence="5" id="KW-1003">Cell membrane</keyword>
<evidence type="ECO:0000256" key="4">
    <source>
        <dbReference type="ARBA" id="ARBA00022448"/>
    </source>
</evidence>
<feature type="transmembrane region" description="Helical" evidence="18">
    <location>
        <begin position="211"/>
        <end position="235"/>
    </location>
</feature>
<dbReference type="RefSeq" id="WP_270680643.1">
    <property type="nucleotide sequence ID" value="NZ_JAQFWP010000069.1"/>
</dbReference>
<feature type="compositionally biased region" description="Basic and acidic residues" evidence="17">
    <location>
        <begin position="281"/>
        <end position="298"/>
    </location>
</feature>
<dbReference type="EMBL" id="JAQFWP010000069">
    <property type="protein sequence ID" value="MDA2808028.1"/>
    <property type="molecule type" value="Genomic_DNA"/>
</dbReference>
<dbReference type="NCBIfam" id="TIGR03592">
    <property type="entry name" value="yidC_oxa1_cterm"/>
    <property type="match status" value="1"/>
</dbReference>
<reference evidence="20" key="1">
    <citation type="submission" date="2023-01" db="EMBL/GenBank/DDBJ databases">
        <title>Draft genome sequence of Nocardiopsis sp. LSu2-4 isolated from halophytes.</title>
        <authorList>
            <person name="Duangmal K."/>
            <person name="Chantavorakit T."/>
        </authorList>
    </citation>
    <scope>NUCLEOTIDE SEQUENCE</scope>
    <source>
        <strain evidence="20">LSu2-4</strain>
    </source>
</reference>
<evidence type="ECO:0000256" key="11">
    <source>
        <dbReference type="ARBA" id="ARBA00025034"/>
    </source>
</evidence>
<evidence type="ECO:0000256" key="16">
    <source>
        <dbReference type="RuleBase" id="RU003945"/>
    </source>
</evidence>
<feature type="region of interest" description="Disordered" evidence="17">
    <location>
        <begin position="255"/>
        <end position="315"/>
    </location>
</feature>
<evidence type="ECO:0000313" key="21">
    <source>
        <dbReference type="Proteomes" id="UP001165685"/>
    </source>
</evidence>
<protein>
    <recommendedName>
        <fullName evidence="3">Membrane protein insertase YidC</fullName>
    </recommendedName>
    <alternativeName>
        <fullName evidence="15">Foldase YidC</fullName>
    </alternativeName>
    <alternativeName>
        <fullName evidence="14">Membrane integrase YidC</fullName>
    </alternativeName>
    <alternativeName>
        <fullName evidence="13">Membrane protein YidC</fullName>
    </alternativeName>
</protein>
<evidence type="ECO:0000256" key="13">
    <source>
        <dbReference type="ARBA" id="ARBA00031538"/>
    </source>
</evidence>
<feature type="compositionally biased region" description="Basic residues" evidence="17">
    <location>
        <begin position="299"/>
        <end position="315"/>
    </location>
</feature>
<evidence type="ECO:0000256" key="3">
    <source>
        <dbReference type="ARBA" id="ARBA00015325"/>
    </source>
</evidence>
<evidence type="ECO:0000256" key="17">
    <source>
        <dbReference type="SAM" id="MobiDB-lite"/>
    </source>
</evidence>
<comment type="caution">
    <text evidence="20">The sequence shown here is derived from an EMBL/GenBank/DDBJ whole genome shotgun (WGS) entry which is preliminary data.</text>
</comment>
<keyword evidence="9 18" id="KW-0472">Membrane</keyword>
<accession>A0ABT4TTL0</accession>
<feature type="transmembrane region" description="Helical" evidence="18">
    <location>
        <begin position="31"/>
        <end position="53"/>
    </location>
</feature>
<evidence type="ECO:0000256" key="10">
    <source>
        <dbReference type="ARBA" id="ARBA00023186"/>
    </source>
</evidence>
<evidence type="ECO:0000256" key="7">
    <source>
        <dbReference type="ARBA" id="ARBA00022927"/>
    </source>
</evidence>